<dbReference type="EMBL" id="SGXD01000002">
    <property type="protein sequence ID" value="RZS90416.1"/>
    <property type="molecule type" value="Genomic_DNA"/>
</dbReference>
<feature type="transmembrane region" description="Helical" evidence="2">
    <location>
        <begin position="104"/>
        <end position="130"/>
    </location>
</feature>
<feature type="region of interest" description="Disordered" evidence="1">
    <location>
        <begin position="1"/>
        <end position="46"/>
    </location>
</feature>
<evidence type="ECO:0008006" key="5">
    <source>
        <dbReference type="Google" id="ProtNLM"/>
    </source>
</evidence>
<keyword evidence="4" id="KW-1185">Reference proteome</keyword>
<keyword evidence="2" id="KW-1133">Transmembrane helix</keyword>
<dbReference type="Proteomes" id="UP000293638">
    <property type="component" value="Unassembled WGS sequence"/>
</dbReference>
<protein>
    <recommendedName>
        <fullName evidence="5">Interferon-induced transmembrane protein</fullName>
    </recommendedName>
</protein>
<evidence type="ECO:0000256" key="2">
    <source>
        <dbReference type="SAM" id="Phobius"/>
    </source>
</evidence>
<gene>
    <name evidence="3" type="ORF">EV189_2201</name>
</gene>
<reference evidence="3 4" key="1">
    <citation type="submission" date="2019-02" db="EMBL/GenBank/DDBJ databases">
        <title>Genomic Encyclopedia of Type Strains, Phase IV (KMG-IV): sequencing the most valuable type-strain genomes for metagenomic binning, comparative biology and taxonomic classification.</title>
        <authorList>
            <person name="Goeker M."/>
        </authorList>
    </citation>
    <scope>NUCLEOTIDE SEQUENCE [LARGE SCALE GENOMIC DNA]</scope>
    <source>
        <strain evidence="3 4">DSM 45622</strain>
    </source>
</reference>
<organism evidence="3 4">
    <name type="scientific">Motilibacter rhizosphaerae</name>
    <dbReference type="NCBI Taxonomy" id="598652"/>
    <lineage>
        <taxon>Bacteria</taxon>
        <taxon>Bacillati</taxon>
        <taxon>Actinomycetota</taxon>
        <taxon>Actinomycetes</taxon>
        <taxon>Motilibacterales</taxon>
        <taxon>Motilibacteraceae</taxon>
        <taxon>Motilibacter</taxon>
    </lineage>
</organism>
<evidence type="ECO:0000313" key="4">
    <source>
        <dbReference type="Proteomes" id="UP000293638"/>
    </source>
</evidence>
<evidence type="ECO:0000313" key="3">
    <source>
        <dbReference type="EMBL" id="RZS90416.1"/>
    </source>
</evidence>
<feature type="transmembrane region" description="Helical" evidence="2">
    <location>
        <begin position="53"/>
        <end position="79"/>
    </location>
</feature>
<feature type="compositionally biased region" description="Pro residues" evidence="1">
    <location>
        <begin position="1"/>
        <end position="12"/>
    </location>
</feature>
<dbReference type="RefSeq" id="WP_130492875.1">
    <property type="nucleotide sequence ID" value="NZ_SGXD01000002.1"/>
</dbReference>
<comment type="caution">
    <text evidence="3">The sequence shown here is derived from an EMBL/GenBank/DDBJ whole genome shotgun (WGS) entry which is preliminary data.</text>
</comment>
<evidence type="ECO:0000256" key="1">
    <source>
        <dbReference type="SAM" id="MobiDB-lite"/>
    </source>
</evidence>
<name>A0A4Q7NTB6_9ACTN</name>
<sequence>MSSQPPWPPDQPQPHGQQQPWGQQQPYGQPQPWGQPGWGPGPYAQPPANDGTAVAALVCAIASWVACPVVLAVVALFLASSSDRAIRESGGAKGGEGLNRAARIIAWVHLVVFGLIILAVVAVVVLAVAFGGGSSGSSTGVLGTVR</sequence>
<accession>A0A4Q7NTB6</accession>
<keyword evidence="2" id="KW-0812">Transmembrane</keyword>
<keyword evidence="2" id="KW-0472">Membrane</keyword>
<proteinExistence type="predicted"/>
<feature type="compositionally biased region" description="Low complexity" evidence="1">
    <location>
        <begin position="13"/>
        <end position="35"/>
    </location>
</feature>
<dbReference type="AlphaFoldDB" id="A0A4Q7NTB6"/>